<feature type="domain" description="RNA polymerase sigma factor 70 region 4 type 2" evidence="6">
    <location>
        <begin position="127"/>
        <end position="171"/>
    </location>
</feature>
<gene>
    <name evidence="7" type="ORF">HMPREF0650_0736</name>
</gene>
<keyword evidence="3" id="KW-0731">Sigma factor</keyword>
<keyword evidence="2" id="KW-0805">Transcription regulation</keyword>
<dbReference type="InterPro" id="IPR013324">
    <property type="entry name" value="RNA_pol_sigma_r3/r4-like"/>
</dbReference>
<dbReference type="Gene3D" id="1.10.10.10">
    <property type="entry name" value="Winged helix-like DNA-binding domain superfamily/Winged helix DNA-binding domain"/>
    <property type="match status" value="1"/>
</dbReference>
<evidence type="ECO:0000256" key="3">
    <source>
        <dbReference type="ARBA" id="ARBA00023082"/>
    </source>
</evidence>
<dbReference type="PANTHER" id="PTHR43133">
    <property type="entry name" value="RNA POLYMERASE ECF-TYPE SIGMA FACTO"/>
    <property type="match status" value="1"/>
</dbReference>
<dbReference type="AlphaFoldDB" id="D1W571"/>
<evidence type="ECO:0000313" key="8">
    <source>
        <dbReference type="Proteomes" id="UP000005283"/>
    </source>
</evidence>
<feature type="domain" description="RNA polymerase sigma-70 region 2" evidence="5">
    <location>
        <begin position="30"/>
        <end position="96"/>
    </location>
</feature>
<protein>
    <submittedName>
        <fullName evidence="7">RNA polymerase sigma-70 factor</fullName>
    </submittedName>
</protein>
<dbReference type="STRING" id="679190.HMPREF0650_0736"/>
<comment type="caution">
    <text evidence="7">The sequence shown here is derived from an EMBL/GenBank/DDBJ whole genome shotgun (WGS) entry which is preliminary data.</text>
</comment>
<evidence type="ECO:0000256" key="2">
    <source>
        <dbReference type="ARBA" id="ARBA00023015"/>
    </source>
</evidence>
<evidence type="ECO:0000259" key="6">
    <source>
        <dbReference type="Pfam" id="PF08281"/>
    </source>
</evidence>
<dbReference type="InterPro" id="IPR036388">
    <property type="entry name" value="WH-like_DNA-bd_sf"/>
</dbReference>
<keyword evidence="8" id="KW-1185">Reference proteome</keyword>
<dbReference type="InterPro" id="IPR007627">
    <property type="entry name" value="RNA_pol_sigma70_r2"/>
</dbReference>
<keyword evidence="4" id="KW-0804">Transcription</keyword>
<dbReference type="InterPro" id="IPR013249">
    <property type="entry name" value="RNA_pol_sigma70_r4_t2"/>
</dbReference>
<sequence>MKYQFCMNQEDVESIKELKNGSQLAFASIYKLYASRAYLLAFKYFGDKYMAEDAVQNAFIKLWNNRQTLDESCPIQNYLFCILKNDIINTLRDNKKKIAGANFWLKELVSEDDGDEQRFAREKQWKKVMRAVEALPPQQKKIFKLKLSNYSNSEIANMLNVSVNTIKYMYYISLKQIRTLVKVLLVVFIFNP</sequence>
<dbReference type="Gene3D" id="1.10.1740.10">
    <property type="match status" value="1"/>
</dbReference>
<evidence type="ECO:0000256" key="4">
    <source>
        <dbReference type="ARBA" id="ARBA00023163"/>
    </source>
</evidence>
<dbReference type="NCBIfam" id="TIGR02985">
    <property type="entry name" value="Sig70_bacteroi1"/>
    <property type="match status" value="1"/>
</dbReference>
<dbReference type="PANTHER" id="PTHR43133:SF46">
    <property type="entry name" value="RNA POLYMERASE SIGMA-70 FACTOR ECF SUBFAMILY"/>
    <property type="match status" value="1"/>
</dbReference>
<dbReference type="SUPFAM" id="SSF88946">
    <property type="entry name" value="Sigma2 domain of RNA polymerase sigma factors"/>
    <property type="match status" value="1"/>
</dbReference>
<dbReference type="GO" id="GO:0003677">
    <property type="term" value="F:DNA binding"/>
    <property type="evidence" value="ECO:0007669"/>
    <property type="project" value="InterPro"/>
</dbReference>
<reference evidence="7 8" key="1">
    <citation type="submission" date="2009-12" db="EMBL/GenBank/DDBJ databases">
        <title>Genome Sequence of Prevotella buccalis ATCC 35310.</title>
        <authorList>
            <person name="Durkin A.S."/>
            <person name="Madupu R."/>
            <person name="Torralba M."/>
            <person name="Methe B."/>
            <person name="Sutton G."/>
            <person name="Strausberg R.L."/>
            <person name="Nelson K.E."/>
        </authorList>
    </citation>
    <scope>NUCLEOTIDE SEQUENCE [LARGE SCALE GENOMIC DNA]</scope>
    <source>
        <strain evidence="7 8">ATCC 35310</strain>
    </source>
</reference>
<dbReference type="NCBIfam" id="TIGR02937">
    <property type="entry name" value="sigma70-ECF"/>
    <property type="match status" value="1"/>
</dbReference>
<dbReference type="InterPro" id="IPR013325">
    <property type="entry name" value="RNA_pol_sigma_r2"/>
</dbReference>
<dbReference type="Pfam" id="PF08281">
    <property type="entry name" value="Sigma70_r4_2"/>
    <property type="match status" value="1"/>
</dbReference>
<accession>D1W571</accession>
<evidence type="ECO:0000259" key="5">
    <source>
        <dbReference type="Pfam" id="PF04542"/>
    </source>
</evidence>
<dbReference type="Proteomes" id="UP000005283">
    <property type="component" value="Unassembled WGS sequence"/>
</dbReference>
<dbReference type="GO" id="GO:0006352">
    <property type="term" value="P:DNA-templated transcription initiation"/>
    <property type="evidence" value="ECO:0007669"/>
    <property type="project" value="InterPro"/>
</dbReference>
<dbReference type="GO" id="GO:0016987">
    <property type="term" value="F:sigma factor activity"/>
    <property type="evidence" value="ECO:0007669"/>
    <property type="project" value="UniProtKB-KW"/>
</dbReference>
<dbReference type="InterPro" id="IPR014284">
    <property type="entry name" value="RNA_pol_sigma-70_dom"/>
</dbReference>
<dbReference type="Pfam" id="PF04542">
    <property type="entry name" value="Sigma70_r2"/>
    <property type="match status" value="1"/>
</dbReference>
<comment type="similarity">
    <text evidence="1">Belongs to the sigma-70 factor family. ECF subfamily.</text>
</comment>
<name>D1W571_9BACT</name>
<dbReference type="InterPro" id="IPR039425">
    <property type="entry name" value="RNA_pol_sigma-70-like"/>
</dbReference>
<evidence type="ECO:0000256" key="1">
    <source>
        <dbReference type="ARBA" id="ARBA00010641"/>
    </source>
</evidence>
<dbReference type="EMBL" id="ADEG01000045">
    <property type="protein sequence ID" value="EFA92272.1"/>
    <property type="molecule type" value="Genomic_DNA"/>
</dbReference>
<evidence type="ECO:0000313" key="7">
    <source>
        <dbReference type="EMBL" id="EFA92272.1"/>
    </source>
</evidence>
<dbReference type="InterPro" id="IPR014327">
    <property type="entry name" value="RNA_pol_sigma70_bacteroid"/>
</dbReference>
<dbReference type="SUPFAM" id="SSF88659">
    <property type="entry name" value="Sigma3 and sigma4 domains of RNA polymerase sigma factors"/>
    <property type="match status" value="1"/>
</dbReference>
<organism evidence="7 8">
    <name type="scientific">Hoylesella buccalis ATCC 35310</name>
    <dbReference type="NCBI Taxonomy" id="679190"/>
    <lineage>
        <taxon>Bacteria</taxon>
        <taxon>Pseudomonadati</taxon>
        <taxon>Bacteroidota</taxon>
        <taxon>Bacteroidia</taxon>
        <taxon>Bacteroidales</taxon>
        <taxon>Prevotellaceae</taxon>
        <taxon>Hoylesella</taxon>
    </lineage>
</organism>
<proteinExistence type="inferred from homology"/>
<dbReference type="eggNOG" id="COG1595">
    <property type="taxonomic scope" value="Bacteria"/>
</dbReference>